<keyword evidence="9 10" id="KW-0119">Carbohydrate metabolism</keyword>
<evidence type="ECO:0000256" key="6">
    <source>
        <dbReference type="ARBA" id="ARBA00022840"/>
    </source>
</evidence>
<dbReference type="Proteomes" id="UP001229346">
    <property type="component" value="Unassembled WGS sequence"/>
</dbReference>
<comment type="catalytic activity">
    <reaction evidence="10">
        <text>2-deoxy-D-ribose + ATP = 2-deoxy-D-ribose 5-phosphate + ADP + H(+)</text>
        <dbReference type="Rhea" id="RHEA:30871"/>
        <dbReference type="ChEBI" id="CHEBI:15378"/>
        <dbReference type="ChEBI" id="CHEBI:30616"/>
        <dbReference type="ChEBI" id="CHEBI:62877"/>
        <dbReference type="ChEBI" id="CHEBI:90761"/>
        <dbReference type="ChEBI" id="CHEBI:456216"/>
        <dbReference type="EC" id="2.7.1.229"/>
    </reaction>
</comment>
<dbReference type="CDD" id="cd01174">
    <property type="entry name" value="ribokinase"/>
    <property type="match status" value="1"/>
</dbReference>
<feature type="binding site" evidence="10">
    <location>
        <begin position="208"/>
        <end position="213"/>
    </location>
    <ligand>
        <name>ATP</name>
        <dbReference type="ChEBI" id="CHEBI:30616"/>
    </ligand>
</feature>
<evidence type="ECO:0000256" key="5">
    <source>
        <dbReference type="ARBA" id="ARBA00022777"/>
    </source>
</evidence>
<feature type="binding site" evidence="10">
    <location>
        <position position="172"/>
    </location>
    <ligand>
        <name>ATP</name>
        <dbReference type="ChEBI" id="CHEBI:30616"/>
    </ligand>
</feature>
<dbReference type="InterPro" id="IPR011877">
    <property type="entry name" value="Ribokinase"/>
</dbReference>
<reference evidence="12 13" key="1">
    <citation type="submission" date="2023-07" db="EMBL/GenBank/DDBJ databases">
        <title>Sorghum-associated microbial communities from plants grown in Nebraska, USA.</title>
        <authorList>
            <person name="Schachtman D."/>
        </authorList>
    </citation>
    <scope>NUCLEOTIDE SEQUENCE [LARGE SCALE GENOMIC DNA]</scope>
    <source>
        <strain evidence="12 13">CC482</strain>
    </source>
</reference>
<feature type="binding site" evidence="10">
    <location>
        <position position="280"/>
    </location>
    <ligand>
        <name>K(+)</name>
        <dbReference type="ChEBI" id="CHEBI:29103"/>
    </ligand>
</feature>
<evidence type="ECO:0000256" key="2">
    <source>
        <dbReference type="ARBA" id="ARBA00022679"/>
    </source>
</evidence>
<evidence type="ECO:0000313" key="13">
    <source>
        <dbReference type="Proteomes" id="UP001229346"/>
    </source>
</evidence>
<name>A0ABT9U6L8_PAEHA</name>
<feature type="binding site" evidence="10">
    <location>
        <begin position="28"/>
        <end position="32"/>
    </location>
    <ligand>
        <name>substrate</name>
    </ligand>
</feature>
<dbReference type="EC" id="2.7.1.229" evidence="10"/>
<feature type="binding site" evidence="10">
    <location>
        <begin position="240"/>
        <end position="241"/>
    </location>
    <ligand>
        <name>ATP</name>
        <dbReference type="ChEBI" id="CHEBI:30616"/>
    </ligand>
</feature>
<dbReference type="PANTHER" id="PTHR10584:SF166">
    <property type="entry name" value="RIBOKINASE"/>
    <property type="match status" value="1"/>
</dbReference>
<comment type="caution">
    <text evidence="12">The sequence shown here is derived from an EMBL/GenBank/DDBJ whole genome shotgun (WGS) entry which is preliminary data.</text>
</comment>
<dbReference type="Pfam" id="PF00294">
    <property type="entry name" value="PfkB"/>
    <property type="match status" value="1"/>
</dbReference>
<accession>A0ABT9U6L8</accession>
<keyword evidence="5 10" id="KW-0418">Kinase</keyword>
<feature type="binding site" evidence="10">
    <location>
        <position position="237"/>
    </location>
    <ligand>
        <name>K(+)</name>
        <dbReference type="ChEBI" id="CHEBI:29103"/>
    </ligand>
</feature>
<comment type="similarity">
    <text evidence="10">Belongs to the carbohydrate kinase PfkB family. Deoxyribokinase subfamily.</text>
</comment>
<gene>
    <name evidence="10" type="primary">deoK</name>
    <name evidence="12" type="ORF">J2T15_004739</name>
</gene>
<dbReference type="InterPro" id="IPR002139">
    <property type="entry name" value="Ribo/fructo_kinase"/>
</dbReference>
<feature type="binding site" evidence="10">
    <location>
        <position position="241"/>
    </location>
    <ligand>
        <name>substrate</name>
    </ligand>
</feature>
<evidence type="ECO:0000256" key="3">
    <source>
        <dbReference type="ARBA" id="ARBA00022723"/>
    </source>
</evidence>
<keyword evidence="6 10" id="KW-0067">ATP-binding</keyword>
<organism evidence="12 13">
    <name type="scientific">Paenibacillus harenae</name>
    <dbReference type="NCBI Taxonomy" id="306543"/>
    <lineage>
        <taxon>Bacteria</taxon>
        <taxon>Bacillati</taxon>
        <taxon>Bacillota</taxon>
        <taxon>Bacilli</taxon>
        <taxon>Bacillales</taxon>
        <taxon>Paenibacillaceae</taxon>
        <taxon>Paenibacillus</taxon>
    </lineage>
</organism>
<feature type="binding site" evidence="10">
    <location>
        <position position="128"/>
    </location>
    <ligand>
        <name>substrate</name>
    </ligand>
</feature>
<feature type="binding site" evidence="10">
    <location>
        <position position="276"/>
    </location>
    <ligand>
        <name>K(+)</name>
        <dbReference type="ChEBI" id="CHEBI:29103"/>
    </ligand>
</feature>
<feature type="binding site" evidence="10">
    <location>
        <position position="271"/>
    </location>
    <ligand>
        <name>K(+)</name>
        <dbReference type="ChEBI" id="CHEBI:29103"/>
    </ligand>
</feature>
<evidence type="ECO:0000256" key="1">
    <source>
        <dbReference type="ARBA" id="ARBA00005380"/>
    </source>
</evidence>
<keyword evidence="7 10" id="KW-0460">Magnesium</keyword>
<dbReference type="SUPFAM" id="SSF53613">
    <property type="entry name" value="Ribokinase-like"/>
    <property type="match status" value="1"/>
</dbReference>
<dbReference type="InterPro" id="IPR029056">
    <property type="entry name" value="Ribokinase-like"/>
</dbReference>
<dbReference type="PROSITE" id="PS00584">
    <property type="entry name" value="PFKB_KINASES_2"/>
    <property type="match status" value="1"/>
</dbReference>
<comment type="similarity">
    <text evidence="1">Belongs to the carbohydrate kinase pfkB family.</text>
</comment>
<sequence>MDVVNQVEHFPQPGETIASKGNDFIPGGKGANQAVAVARAGGNCTMVGAVGDDPYADSLIASLQTKGVDTKLILRKDGVSGMAFITVNSEGENHIVLSKGANGKLAEADVAEAINDWSAVEIVLLQNEIPWVTTESVIRGASADGARVFFNPAPAIRIPDELFTNIDTLIVNETEAQVITGIPVSDPISAENAANWIIGKGAANVIVTLGEKGSLLLGRQCPVNHVPAFRVKAVDTTAAGDTFIGAYAAANAEGMEAARALIFAGAAAALAVTKAGAQSSIPSREEIESFLQNG</sequence>
<comment type="subcellular location">
    <subcellularLocation>
        <location evidence="10">Cytoplasm</location>
    </subcellularLocation>
</comment>
<dbReference type="InterPro" id="IPR011611">
    <property type="entry name" value="PfkB_dom"/>
</dbReference>
<dbReference type="HAMAP" id="MF_01987">
    <property type="entry name" value="Ribokinase"/>
    <property type="match status" value="1"/>
</dbReference>
<evidence type="ECO:0000259" key="11">
    <source>
        <dbReference type="Pfam" id="PF00294"/>
    </source>
</evidence>
<comment type="cofactor">
    <cofactor evidence="10">
        <name>Mg(2+)</name>
        <dbReference type="ChEBI" id="CHEBI:18420"/>
    </cofactor>
</comment>
<feature type="binding site" evidence="10">
    <location>
        <position position="235"/>
    </location>
    <ligand>
        <name>K(+)</name>
        <dbReference type="ChEBI" id="CHEBI:29103"/>
    </ligand>
</feature>
<feature type="binding site" evidence="10">
    <location>
        <position position="274"/>
    </location>
    <ligand>
        <name>K(+)</name>
        <dbReference type="ChEBI" id="CHEBI:29103"/>
    </ligand>
</feature>
<comment type="caution">
    <text evidence="10">Lacks conserved residue(s) required for the propagation of feature annotation.</text>
</comment>
<keyword evidence="2 10" id="KW-0808">Transferase</keyword>
<feature type="domain" description="Carbohydrate kinase PfkB" evidence="11">
    <location>
        <begin position="2"/>
        <end position="283"/>
    </location>
</feature>
<dbReference type="GO" id="GO:0004747">
    <property type="term" value="F:ribokinase activity"/>
    <property type="evidence" value="ECO:0007669"/>
    <property type="project" value="UniProtKB-EC"/>
</dbReference>
<keyword evidence="4 10" id="KW-0547">Nucleotide-binding</keyword>
<keyword evidence="13" id="KW-1185">Reference proteome</keyword>
<dbReference type="PANTHER" id="PTHR10584">
    <property type="entry name" value="SUGAR KINASE"/>
    <property type="match status" value="1"/>
</dbReference>
<dbReference type="PRINTS" id="PR00990">
    <property type="entry name" value="RIBOKINASE"/>
</dbReference>
<dbReference type="EMBL" id="JAUSSU010000010">
    <property type="protein sequence ID" value="MDQ0115281.1"/>
    <property type="molecule type" value="Genomic_DNA"/>
</dbReference>
<comment type="subunit">
    <text evidence="10">Homodimer.</text>
</comment>
<evidence type="ECO:0000256" key="10">
    <source>
        <dbReference type="HAMAP-Rule" id="MF_01987"/>
    </source>
</evidence>
<keyword evidence="8 10" id="KW-0630">Potassium</keyword>
<feature type="active site" description="Proton acceptor" evidence="10">
    <location>
        <position position="241"/>
    </location>
</feature>
<evidence type="ECO:0000256" key="7">
    <source>
        <dbReference type="ARBA" id="ARBA00022842"/>
    </source>
</evidence>
<feature type="site" description="Important for substrate specificity" evidence="10">
    <location>
        <position position="1"/>
    </location>
</feature>
<evidence type="ECO:0000313" key="12">
    <source>
        <dbReference type="EMBL" id="MDQ0115281.1"/>
    </source>
</evidence>
<comment type="function">
    <text evidence="10">Catalyzes the ATP-dependent phosphorylation of 2-deoxy-D-ribose to 2-deoxy-D-ribose 5-phosphate (dRib-5P), allowing the use of deoxyribose as the sole carbon source.</text>
</comment>
<dbReference type="NCBIfam" id="TIGR02152">
    <property type="entry name" value="D_ribokin_bact"/>
    <property type="match status" value="1"/>
</dbReference>
<proteinExistence type="inferred from homology"/>
<protein>
    <recommendedName>
        <fullName evidence="10">Deoxyribokinase</fullName>
        <shortName evidence="10">dRK</shortName>
        <ecNumber evidence="10">2.7.1.229</ecNumber>
    </recommendedName>
    <alternativeName>
        <fullName evidence="10">ATP:2-deoxy-D-ribose 5-phosphotransferase</fullName>
    </alternativeName>
</protein>
<evidence type="ECO:0000256" key="4">
    <source>
        <dbReference type="ARBA" id="ARBA00022741"/>
    </source>
</evidence>
<dbReference type="InterPro" id="IPR002173">
    <property type="entry name" value="Carboh/pur_kinase_PfkB_CS"/>
</dbReference>
<keyword evidence="3 10" id="KW-0479">Metal-binding</keyword>
<keyword evidence="10" id="KW-0963">Cytoplasm</keyword>
<dbReference type="Gene3D" id="3.40.1190.20">
    <property type="match status" value="1"/>
</dbReference>
<evidence type="ECO:0000256" key="8">
    <source>
        <dbReference type="ARBA" id="ARBA00022958"/>
    </source>
</evidence>
<evidence type="ECO:0000256" key="9">
    <source>
        <dbReference type="ARBA" id="ARBA00023277"/>
    </source>
</evidence>